<dbReference type="OrthoDB" id="8881665at2"/>
<feature type="region of interest" description="Disordered" evidence="1">
    <location>
        <begin position="420"/>
        <end position="441"/>
    </location>
</feature>
<feature type="compositionally biased region" description="Low complexity" evidence="1">
    <location>
        <begin position="45"/>
        <end position="82"/>
    </location>
</feature>
<organism evidence="2 3">
    <name type="scientific">Roseateles puraquae</name>
    <dbReference type="NCBI Taxonomy" id="431059"/>
    <lineage>
        <taxon>Bacteria</taxon>
        <taxon>Pseudomonadati</taxon>
        <taxon>Pseudomonadota</taxon>
        <taxon>Betaproteobacteria</taxon>
        <taxon>Burkholderiales</taxon>
        <taxon>Sphaerotilaceae</taxon>
        <taxon>Roseateles</taxon>
    </lineage>
</organism>
<evidence type="ECO:0000313" key="2">
    <source>
        <dbReference type="EMBL" id="OWR02188.1"/>
    </source>
</evidence>
<evidence type="ECO:0000256" key="1">
    <source>
        <dbReference type="SAM" id="MobiDB-lite"/>
    </source>
</evidence>
<evidence type="ECO:0000313" key="3">
    <source>
        <dbReference type="Proteomes" id="UP000197446"/>
    </source>
</evidence>
<protein>
    <submittedName>
        <fullName evidence="2">Uncharacterized protein</fullName>
    </submittedName>
</protein>
<gene>
    <name evidence="2" type="ORF">CDO81_20840</name>
</gene>
<dbReference type="RefSeq" id="WP_088485165.1">
    <property type="nucleotide sequence ID" value="NZ_NISI01000010.1"/>
</dbReference>
<comment type="caution">
    <text evidence="2">The sequence shown here is derived from an EMBL/GenBank/DDBJ whole genome shotgun (WGS) entry which is preliminary data.</text>
</comment>
<sequence>MSWSPRRSRVWMVAVALALASGALKWWVVEVALQRSPAGQGSREAAPSKAPAASASGHPASRAQALRSVAPTASAPTPTLSPRALRMQADWCGFGAAEASREDSAGPASPGEPSERARTDGEQVTALARQRVLQRWAEALRRRGDPRSLALAEWIVALDGEPRADLARSAMRLQALASASTDPMVTVLALGRPCEPGVCRNVETSQWSRLEPENVQAWLALTGAPGHAPEYLLERMATVGRYSRNYQQEVGELLLSVLQFEMPGLENQAESELLLSMSASWSLPAFAPLTATCRRPEADALTRSRCEAVAALLWSQGSTLERAIALSVAGSVVPKSAGQRRLWESRATEYEAVRFHSEGGLFRLLDGVVDKLAAGQPCDALPLTRQWARASVERSDWDRARAELQASGADLADLSRQWRNKEGRSALERPRRTGAAASSPG</sequence>
<dbReference type="Proteomes" id="UP000197446">
    <property type="component" value="Unassembled WGS sequence"/>
</dbReference>
<keyword evidence="3" id="KW-1185">Reference proteome</keyword>
<feature type="region of interest" description="Disordered" evidence="1">
    <location>
        <begin position="97"/>
        <end position="123"/>
    </location>
</feature>
<dbReference type="EMBL" id="NISI01000010">
    <property type="protein sequence ID" value="OWR02188.1"/>
    <property type="molecule type" value="Genomic_DNA"/>
</dbReference>
<name>A0A254N9U4_9BURK</name>
<feature type="compositionally biased region" description="Basic and acidic residues" evidence="1">
    <location>
        <begin position="420"/>
        <end position="431"/>
    </location>
</feature>
<reference evidence="2 3" key="1">
    <citation type="journal article" date="2007" name="Int. J. Syst. Evol. Microbiol.">
        <title>Description of Pelomonas aquatica sp. nov. and Pelomonas puraquae sp. nov., isolated from industrial and haemodialysis water.</title>
        <authorList>
            <person name="Gomila M."/>
            <person name="Bowien B."/>
            <person name="Falsen E."/>
            <person name="Moore E.R."/>
            <person name="Lalucat J."/>
        </authorList>
    </citation>
    <scope>NUCLEOTIDE SEQUENCE [LARGE SCALE GENOMIC DNA]</scope>
    <source>
        <strain evidence="2 3">CCUG 52769</strain>
    </source>
</reference>
<feature type="region of interest" description="Disordered" evidence="1">
    <location>
        <begin position="38"/>
        <end position="82"/>
    </location>
</feature>
<accession>A0A254N9U4</accession>
<proteinExistence type="predicted"/>
<dbReference type="AlphaFoldDB" id="A0A254N9U4"/>